<sequence>MKALTCPHHRALFAVTRIASPSIARNHPSQNRVPADTLFSFRPGSTAGAPKNGSNRLSARPEAMI</sequence>
<proteinExistence type="predicted"/>
<evidence type="ECO:0000313" key="3">
    <source>
        <dbReference type="Proteomes" id="UP000193391"/>
    </source>
</evidence>
<evidence type="ECO:0000313" key="2">
    <source>
        <dbReference type="EMBL" id="OSQ38033.1"/>
    </source>
</evidence>
<organism evidence="2 3">
    <name type="scientific">Thalassospira mesophila</name>
    <dbReference type="NCBI Taxonomy" id="1293891"/>
    <lineage>
        <taxon>Bacteria</taxon>
        <taxon>Pseudomonadati</taxon>
        <taxon>Pseudomonadota</taxon>
        <taxon>Alphaproteobacteria</taxon>
        <taxon>Rhodospirillales</taxon>
        <taxon>Thalassospiraceae</taxon>
        <taxon>Thalassospira</taxon>
    </lineage>
</organism>
<dbReference type="Proteomes" id="UP000193391">
    <property type="component" value="Unassembled WGS sequence"/>
</dbReference>
<reference evidence="2 3" key="1">
    <citation type="submission" date="2014-03" db="EMBL/GenBank/DDBJ databases">
        <title>The draft genome sequence of Thalassospira mesophila JCM 18969.</title>
        <authorList>
            <person name="Lai Q."/>
            <person name="Shao Z."/>
        </authorList>
    </citation>
    <scope>NUCLEOTIDE SEQUENCE [LARGE SCALE GENOMIC DNA]</scope>
    <source>
        <strain evidence="2 3">JCM 18969</strain>
    </source>
</reference>
<accession>A0A1Y2L123</accession>
<gene>
    <name evidence="2" type="ORF">TMES_13845</name>
</gene>
<name>A0A1Y2L123_9PROT</name>
<evidence type="ECO:0000256" key="1">
    <source>
        <dbReference type="SAM" id="MobiDB-lite"/>
    </source>
</evidence>
<dbReference type="AlphaFoldDB" id="A0A1Y2L123"/>
<comment type="caution">
    <text evidence="2">The sequence shown here is derived from an EMBL/GenBank/DDBJ whole genome shotgun (WGS) entry which is preliminary data.</text>
</comment>
<keyword evidence="3" id="KW-1185">Reference proteome</keyword>
<dbReference type="EMBL" id="JFKA01000005">
    <property type="protein sequence ID" value="OSQ38033.1"/>
    <property type="molecule type" value="Genomic_DNA"/>
</dbReference>
<feature type="region of interest" description="Disordered" evidence="1">
    <location>
        <begin position="23"/>
        <end position="65"/>
    </location>
</feature>
<protein>
    <submittedName>
        <fullName evidence="2">Uncharacterized protein</fullName>
    </submittedName>
</protein>